<accession>A0A084GBR6</accession>
<sequence>MTTSSSFNFLVSRTSSCSSSESDNSIKMSKKLFGSVKDKFRKRPSPPQSPVQSVASGAGTTAVAVPPSPSDNPFRGRSPATRRPVSIMDAPPAYNDVVGANSSLRVGTTVPRASSPAPSVASLSTREDPYAFLSTFDTIFVIDDSGSMRGRSWREVREALHTITPICAAHDSDGIDIYFLNHKSKIAADPNAGKASGGYRGFKNPSAVESLFESIQPFGGTPTGTRLQSILKPYIKLLETNQEAMETVKPVNVIVITDGVPSDDVESVLLSAAKKLDKIEAPPYQVGVQFFQVGNEPGAREALKELDDELGEQVEGGVRDMVDTVTWNGQNGQVQTLTGDGILKAVLGAVVRRLDRRR</sequence>
<comment type="caution">
    <text evidence="3">The sequence shown here is derived from an EMBL/GenBank/DDBJ whole genome shotgun (WGS) entry which is preliminary data.</text>
</comment>
<feature type="region of interest" description="Disordered" evidence="1">
    <location>
        <begin position="1"/>
        <end position="87"/>
    </location>
</feature>
<dbReference type="Proteomes" id="UP000028545">
    <property type="component" value="Unassembled WGS sequence"/>
</dbReference>
<reference evidence="3 4" key="1">
    <citation type="journal article" date="2014" name="Genome Announc.">
        <title>Draft genome sequence of the pathogenic fungus Scedosporium apiospermum.</title>
        <authorList>
            <person name="Vandeputte P."/>
            <person name="Ghamrawi S."/>
            <person name="Rechenmann M."/>
            <person name="Iltis A."/>
            <person name="Giraud S."/>
            <person name="Fleury M."/>
            <person name="Thornton C."/>
            <person name="Delhaes L."/>
            <person name="Meyer W."/>
            <person name="Papon N."/>
            <person name="Bouchara J.P."/>
        </authorList>
    </citation>
    <scope>NUCLEOTIDE SEQUENCE [LARGE SCALE GENOMIC DNA]</scope>
    <source>
        <strain evidence="3 4">IHEM 14462</strain>
    </source>
</reference>
<proteinExistence type="predicted"/>
<evidence type="ECO:0000256" key="1">
    <source>
        <dbReference type="SAM" id="MobiDB-lite"/>
    </source>
</evidence>
<dbReference type="HOGENOM" id="CLU_040578_0_0_1"/>
<dbReference type="KEGG" id="sapo:SAPIO_CDS2881"/>
<dbReference type="GeneID" id="27721953"/>
<evidence type="ECO:0000313" key="4">
    <source>
        <dbReference type="Proteomes" id="UP000028545"/>
    </source>
</evidence>
<organism evidence="3 4">
    <name type="scientific">Pseudallescheria apiosperma</name>
    <name type="common">Scedosporium apiospermum</name>
    <dbReference type="NCBI Taxonomy" id="563466"/>
    <lineage>
        <taxon>Eukaryota</taxon>
        <taxon>Fungi</taxon>
        <taxon>Dikarya</taxon>
        <taxon>Ascomycota</taxon>
        <taxon>Pezizomycotina</taxon>
        <taxon>Sordariomycetes</taxon>
        <taxon>Hypocreomycetidae</taxon>
        <taxon>Microascales</taxon>
        <taxon>Microascaceae</taxon>
        <taxon>Scedosporium</taxon>
    </lineage>
</organism>
<name>A0A084GBR6_PSEDA</name>
<feature type="domain" description="VWFA" evidence="2">
    <location>
        <begin position="137"/>
        <end position="306"/>
    </location>
</feature>
<dbReference type="PROSITE" id="PS50234">
    <property type="entry name" value="VWFA"/>
    <property type="match status" value="1"/>
</dbReference>
<dbReference type="InterPro" id="IPR002035">
    <property type="entry name" value="VWF_A"/>
</dbReference>
<protein>
    <recommendedName>
        <fullName evidence="2">VWFA domain-containing protein</fullName>
    </recommendedName>
</protein>
<dbReference type="Gene3D" id="3.40.50.410">
    <property type="entry name" value="von Willebrand factor, type A domain"/>
    <property type="match status" value="1"/>
</dbReference>
<dbReference type="VEuPathDB" id="FungiDB:SAPIO_CDS2881"/>
<dbReference type="PANTHER" id="PTHR34706:SF1">
    <property type="entry name" value="VWFA DOMAIN-CONTAINING PROTEIN"/>
    <property type="match status" value="1"/>
</dbReference>
<gene>
    <name evidence="3" type="ORF">SAPIO_CDS2881</name>
</gene>
<evidence type="ECO:0000313" key="3">
    <source>
        <dbReference type="EMBL" id="KEZ44778.1"/>
    </source>
</evidence>
<dbReference type="PANTHER" id="PTHR34706">
    <property type="entry name" value="SLR1338 PROTEIN"/>
    <property type="match status" value="1"/>
</dbReference>
<dbReference type="AlphaFoldDB" id="A0A084GBR6"/>
<feature type="compositionally biased region" description="Polar residues" evidence="1">
    <location>
        <begin position="1"/>
        <end position="11"/>
    </location>
</feature>
<dbReference type="SMART" id="SM00327">
    <property type="entry name" value="VWA"/>
    <property type="match status" value="1"/>
</dbReference>
<feature type="compositionally biased region" description="Low complexity" evidence="1">
    <location>
        <begin position="50"/>
        <end position="65"/>
    </location>
</feature>
<dbReference type="RefSeq" id="XP_016644577.1">
    <property type="nucleotide sequence ID" value="XM_016785795.1"/>
</dbReference>
<dbReference type="InterPro" id="IPR036465">
    <property type="entry name" value="vWFA_dom_sf"/>
</dbReference>
<dbReference type="SUPFAM" id="SSF53300">
    <property type="entry name" value="vWA-like"/>
    <property type="match status" value="1"/>
</dbReference>
<keyword evidence="4" id="KW-1185">Reference proteome</keyword>
<dbReference type="OMA" id="VHKKYDR"/>
<feature type="compositionally biased region" description="Low complexity" evidence="1">
    <location>
        <begin position="12"/>
        <end position="25"/>
    </location>
</feature>
<dbReference type="EMBL" id="JOWA01000087">
    <property type="protein sequence ID" value="KEZ44778.1"/>
    <property type="molecule type" value="Genomic_DNA"/>
</dbReference>
<dbReference type="OrthoDB" id="2142040at2759"/>
<evidence type="ECO:0000259" key="2">
    <source>
        <dbReference type="PROSITE" id="PS50234"/>
    </source>
</evidence>
<dbReference type="Pfam" id="PF00092">
    <property type="entry name" value="VWA"/>
    <property type="match status" value="1"/>
</dbReference>